<protein>
    <submittedName>
        <fullName evidence="4">Serine hydrolase</fullName>
    </submittedName>
</protein>
<dbReference type="SUPFAM" id="SSF56601">
    <property type="entry name" value="beta-lactamase/transpeptidase-like"/>
    <property type="match status" value="1"/>
</dbReference>
<dbReference type="InterPro" id="IPR012338">
    <property type="entry name" value="Beta-lactam/transpept-like"/>
</dbReference>
<feature type="transmembrane region" description="Helical" evidence="1">
    <location>
        <begin position="561"/>
        <end position="583"/>
    </location>
</feature>
<comment type="caution">
    <text evidence="4">The sequence shown here is derived from an EMBL/GenBank/DDBJ whole genome shotgun (WGS) entry which is preliminary data.</text>
</comment>
<evidence type="ECO:0000256" key="1">
    <source>
        <dbReference type="SAM" id="Phobius"/>
    </source>
</evidence>
<dbReference type="AlphaFoldDB" id="A0A328P494"/>
<keyword evidence="4" id="KW-0378">Hydrolase</keyword>
<feature type="signal peptide" evidence="2">
    <location>
        <begin position="1"/>
        <end position="24"/>
    </location>
</feature>
<dbReference type="GO" id="GO:0016787">
    <property type="term" value="F:hydrolase activity"/>
    <property type="evidence" value="ECO:0007669"/>
    <property type="project" value="UniProtKB-KW"/>
</dbReference>
<keyword evidence="5" id="KW-1185">Reference proteome</keyword>
<evidence type="ECO:0000256" key="2">
    <source>
        <dbReference type="SAM" id="SignalP"/>
    </source>
</evidence>
<gene>
    <name evidence="4" type="ORF">CA260_12920</name>
</gene>
<accession>A0A328P494</accession>
<evidence type="ECO:0000313" key="5">
    <source>
        <dbReference type="Proteomes" id="UP000248926"/>
    </source>
</evidence>
<feature type="transmembrane region" description="Helical" evidence="1">
    <location>
        <begin position="517"/>
        <end position="541"/>
    </location>
</feature>
<sequence length="663" mass="71155">MTGPLKRAAALVACLGMGLGIAQAQGTPEPASNSSTASSAANATPAMTEADVGSFFDGLMPFALRRSDIAGGVVVVVKDGQLLFARGYGYADLATRAPVSPDSTLFRPGSTSKLFTWTAVMQLVERGSLQLDRDINDYLDFKIPPRDGRPITLHDLLTHTPGFEDAARDLLPASVDDVNLEHYLKAHVPARIFPAGDRVAYSNYGCGLAGYIVQRVSGERFEDYIAHHVFAPLGMTHSTFAQPLPASLAPLMSKGYRTASDGKPQPFEAVDPAPAGAMSATATDMARFMIAQLQGGRVGDASILKPETVSAMHEQHYTPAPGMPGYGLGFYREDRNGLRIAGHGGDTVVFHSDLHLLLDKGVGIFMSFNSAGSPDAGGVRMVRAAIFHGFLDRYFPAPLPAQKVLASAARDASKVVGWYQMTRRNDSALRLFSLLSQFHVAADADGTLTVSPMLSDDAGKPLHWREVAPLQYREVNGRDRIHFVTRADGSIDYWTTDYLPAITVFGRVAGSHGAGNVMPLLGLSMFVVLATLLIWAIGPVVRRHYGATLELPQAVRRFRRLSRLGVLAMFLAVAGWFALAAAIGANEKLLLHGSAAPWMVLLYALGVVALVGVIAIVAHAASTLTRGHRSRWVTFGETVLALAALYLGWFVLAFGLVSFNTHF</sequence>
<evidence type="ECO:0000259" key="3">
    <source>
        <dbReference type="Pfam" id="PF00144"/>
    </source>
</evidence>
<feature type="transmembrane region" description="Helical" evidence="1">
    <location>
        <begin position="639"/>
        <end position="659"/>
    </location>
</feature>
<feature type="domain" description="Beta-lactamase-related" evidence="3">
    <location>
        <begin position="67"/>
        <end position="377"/>
    </location>
</feature>
<dbReference type="PANTHER" id="PTHR46825:SF9">
    <property type="entry name" value="BETA-LACTAMASE-RELATED DOMAIN-CONTAINING PROTEIN"/>
    <property type="match status" value="1"/>
</dbReference>
<organism evidence="4 5">
    <name type="scientific">Dyella jiangningensis</name>
    <dbReference type="NCBI Taxonomy" id="1379159"/>
    <lineage>
        <taxon>Bacteria</taxon>
        <taxon>Pseudomonadati</taxon>
        <taxon>Pseudomonadota</taxon>
        <taxon>Gammaproteobacteria</taxon>
        <taxon>Lysobacterales</taxon>
        <taxon>Rhodanobacteraceae</taxon>
        <taxon>Dyella</taxon>
    </lineage>
</organism>
<dbReference type="EMBL" id="NFZS01000004">
    <property type="protein sequence ID" value="RAO75014.1"/>
    <property type="molecule type" value="Genomic_DNA"/>
</dbReference>
<proteinExistence type="predicted"/>
<dbReference type="PANTHER" id="PTHR46825">
    <property type="entry name" value="D-ALANYL-D-ALANINE-CARBOXYPEPTIDASE/ENDOPEPTIDASE AMPH"/>
    <property type="match status" value="1"/>
</dbReference>
<feature type="transmembrane region" description="Helical" evidence="1">
    <location>
        <begin position="595"/>
        <end position="618"/>
    </location>
</feature>
<evidence type="ECO:0000313" key="4">
    <source>
        <dbReference type="EMBL" id="RAO75014.1"/>
    </source>
</evidence>
<feature type="chain" id="PRO_5016249747" evidence="2">
    <location>
        <begin position="25"/>
        <end position="663"/>
    </location>
</feature>
<dbReference type="Gene3D" id="3.40.710.10">
    <property type="entry name" value="DD-peptidase/beta-lactamase superfamily"/>
    <property type="match status" value="1"/>
</dbReference>
<keyword evidence="1" id="KW-1133">Transmembrane helix</keyword>
<name>A0A328P494_9GAMM</name>
<dbReference type="InterPro" id="IPR050491">
    <property type="entry name" value="AmpC-like"/>
</dbReference>
<dbReference type="RefSeq" id="WP_111983509.1">
    <property type="nucleotide sequence ID" value="NZ_NFZS01000004.1"/>
</dbReference>
<dbReference type="Pfam" id="PF00144">
    <property type="entry name" value="Beta-lactamase"/>
    <property type="match status" value="1"/>
</dbReference>
<dbReference type="InterPro" id="IPR001466">
    <property type="entry name" value="Beta-lactam-related"/>
</dbReference>
<dbReference type="Proteomes" id="UP000248926">
    <property type="component" value="Unassembled WGS sequence"/>
</dbReference>
<keyword evidence="1" id="KW-0812">Transmembrane</keyword>
<reference evidence="4 5" key="1">
    <citation type="journal article" date="2018" name="Genet. Mol. Biol.">
        <title>The genome sequence of Dyella jiangningensis FCAV SCS01 from a lignocellulose-decomposing microbial consortium metagenome reveals potential for biotechnological applications.</title>
        <authorList>
            <person name="Desiderato J.G."/>
            <person name="Alvarenga D.O."/>
            <person name="Constancio M.T.L."/>
            <person name="Alves L.M.C."/>
            <person name="Varani A.M."/>
        </authorList>
    </citation>
    <scope>NUCLEOTIDE SEQUENCE [LARGE SCALE GENOMIC DNA]</scope>
    <source>
        <strain evidence="4 5">FCAV SCS01</strain>
    </source>
</reference>
<keyword evidence="2" id="KW-0732">Signal</keyword>
<keyword evidence="1" id="KW-0472">Membrane</keyword>
<dbReference type="OrthoDB" id="119951at2"/>